<evidence type="ECO:0000259" key="2">
    <source>
        <dbReference type="Pfam" id="PF12697"/>
    </source>
</evidence>
<dbReference type="Proteomes" id="UP000467201">
    <property type="component" value="Chromosome"/>
</dbReference>
<dbReference type="InterPro" id="IPR050266">
    <property type="entry name" value="AB_hydrolase_sf"/>
</dbReference>
<dbReference type="KEGG" id="mdr:MDOR_37530"/>
<dbReference type="SUPFAM" id="SSF53474">
    <property type="entry name" value="alpha/beta-Hydrolases"/>
    <property type="match status" value="1"/>
</dbReference>
<dbReference type="PANTHER" id="PTHR43798">
    <property type="entry name" value="MONOACYLGLYCEROL LIPASE"/>
    <property type="match status" value="1"/>
</dbReference>
<dbReference type="GO" id="GO:0046464">
    <property type="term" value="P:acylglycerol catabolic process"/>
    <property type="evidence" value="ECO:0007669"/>
    <property type="project" value="TreeGrafter"/>
</dbReference>
<dbReference type="GO" id="GO:0047372">
    <property type="term" value="F:monoacylglycerol lipase activity"/>
    <property type="evidence" value="ECO:0007669"/>
    <property type="project" value="TreeGrafter"/>
</dbReference>
<gene>
    <name evidence="3" type="ORF">MDOR_37530</name>
</gene>
<dbReference type="PANTHER" id="PTHR43798:SF5">
    <property type="entry name" value="MONOACYLGLYCEROL LIPASE ABHD6"/>
    <property type="match status" value="1"/>
</dbReference>
<dbReference type="AlphaFoldDB" id="A0A7I7VWA7"/>
<feature type="region of interest" description="Disordered" evidence="1">
    <location>
        <begin position="1"/>
        <end position="21"/>
    </location>
</feature>
<name>A0A7I7VWA7_9MYCO</name>
<dbReference type="InterPro" id="IPR029058">
    <property type="entry name" value="AB_hydrolase_fold"/>
</dbReference>
<evidence type="ECO:0000313" key="4">
    <source>
        <dbReference type="Proteomes" id="UP000467201"/>
    </source>
</evidence>
<accession>A0A7I7VWA7</accession>
<dbReference type="PRINTS" id="PR00111">
    <property type="entry name" value="ABHYDROLASE"/>
</dbReference>
<organism evidence="3 4">
    <name type="scientific">Mycolicibacterium doricum</name>
    <dbReference type="NCBI Taxonomy" id="126673"/>
    <lineage>
        <taxon>Bacteria</taxon>
        <taxon>Bacillati</taxon>
        <taxon>Actinomycetota</taxon>
        <taxon>Actinomycetes</taxon>
        <taxon>Mycobacteriales</taxon>
        <taxon>Mycobacteriaceae</taxon>
        <taxon>Mycolicibacterium</taxon>
    </lineage>
</organism>
<protein>
    <submittedName>
        <fullName evidence="3">Alpha/beta hydrolase</fullName>
    </submittedName>
</protein>
<dbReference type="GO" id="GO:0016020">
    <property type="term" value="C:membrane"/>
    <property type="evidence" value="ECO:0007669"/>
    <property type="project" value="TreeGrafter"/>
</dbReference>
<reference evidence="3 4" key="1">
    <citation type="journal article" date="2019" name="Emerg. Microbes Infect.">
        <title>Comprehensive subspecies identification of 175 nontuberculous mycobacteria species based on 7547 genomic profiles.</title>
        <authorList>
            <person name="Matsumoto Y."/>
            <person name="Kinjo T."/>
            <person name="Motooka D."/>
            <person name="Nabeya D."/>
            <person name="Jung N."/>
            <person name="Uechi K."/>
            <person name="Horii T."/>
            <person name="Iida T."/>
            <person name="Fujita J."/>
            <person name="Nakamura S."/>
        </authorList>
    </citation>
    <scope>NUCLEOTIDE SEQUENCE [LARGE SCALE GENOMIC DNA]</scope>
    <source>
        <strain evidence="3 4">JCM 12405</strain>
    </source>
</reference>
<dbReference type="Gene3D" id="3.40.50.1820">
    <property type="entry name" value="alpha/beta hydrolase"/>
    <property type="match status" value="1"/>
</dbReference>
<feature type="domain" description="AB hydrolase-1" evidence="2">
    <location>
        <begin position="120"/>
        <end position="344"/>
    </location>
</feature>
<evidence type="ECO:0000313" key="3">
    <source>
        <dbReference type="EMBL" id="BBZ09584.1"/>
    </source>
</evidence>
<dbReference type="InterPro" id="IPR000073">
    <property type="entry name" value="AB_hydrolase_1"/>
</dbReference>
<sequence>MQCKRIAMGSENAGTPSGTFEQPAGLWRRWGGWSGPPRRRRIVRPFLLVSVLANTWQWSGRSQLGHWRSRAGQRQYLDAYQEVMGAMPTPSRTADIPTDYGIVRAYLFTRDADADKTPAVLLSGWGSGAPMWKENLPGLLEDRPVVALDALGDAGMSLQAVPLTTAADQAAWVDQTLAGLDITRAHVVGHSFGGWTATNYAIHYPGRVASLSVLDPVQTFSPLRWQMYVKSMPAALPFLPQSWRDKALADIGGAEEIDKNDAMTRMISAGTRYYMSKRPFPSRFTDSQLRGLTAPVYGAMAGDSAVNAEPAKAVRYAESTVRDIQIRLWPDASHSLPMERVQPVNRELIAFMAAHDY</sequence>
<dbReference type="EMBL" id="AP022605">
    <property type="protein sequence ID" value="BBZ09584.1"/>
    <property type="molecule type" value="Genomic_DNA"/>
</dbReference>
<keyword evidence="3" id="KW-0378">Hydrolase</keyword>
<proteinExistence type="predicted"/>
<evidence type="ECO:0000256" key="1">
    <source>
        <dbReference type="SAM" id="MobiDB-lite"/>
    </source>
</evidence>
<dbReference type="Pfam" id="PF12697">
    <property type="entry name" value="Abhydrolase_6"/>
    <property type="match status" value="1"/>
</dbReference>